<accession>A0A3S4FD28</accession>
<name>A0A3S4FD28_9BRAD</name>
<proteinExistence type="predicted"/>
<organism evidence="2 3">
    <name type="scientific">Rhodoplanes serenus</name>
    <dbReference type="NCBI Taxonomy" id="200615"/>
    <lineage>
        <taxon>Bacteria</taxon>
        <taxon>Pseudomonadati</taxon>
        <taxon>Pseudomonadota</taxon>
        <taxon>Alphaproteobacteria</taxon>
        <taxon>Hyphomicrobiales</taxon>
        <taxon>Nitrobacteraceae</taxon>
        <taxon>Rhodoplanes</taxon>
    </lineage>
</organism>
<dbReference type="RefSeq" id="WP_129609174.1">
    <property type="nucleotide sequence ID" value="NZ_UWOC01000143.1"/>
</dbReference>
<evidence type="ECO:0000259" key="1">
    <source>
        <dbReference type="Pfam" id="PF21834"/>
    </source>
</evidence>
<dbReference type="EMBL" id="UWOC01000143">
    <property type="protein sequence ID" value="VCU09232.1"/>
    <property type="molecule type" value="Genomic_DNA"/>
</dbReference>
<evidence type="ECO:0000313" key="2">
    <source>
        <dbReference type="EMBL" id="VCU09232.1"/>
    </source>
</evidence>
<dbReference type="AlphaFoldDB" id="A0A3S4FD28"/>
<dbReference type="OrthoDB" id="7575967at2"/>
<feature type="domain" description="DUF6894" evidence="1">
    <location>
        <begin position="4"/>
        <end position="68"/>
    </location>
</feature>
<gene>
    <name evidence="2" type="ORF">RHODGE_RHODGE_02405</name>
</gene>
<dbReference type="InterPro" id="IPR054189">
    <property type="entry name" value="DUF6894"/>
</dbReference>
<comment type="caution">
    <text evidence="2">The sequence shown here is derived from an EMBL/GenBank/DDBJ whole genome shotgun (WGS) entry which is preliminary data.</text>
</comment>
<reference evidence="3" key="1">
    <citation type="submission" date="2018-10" db="EMBL/GenBank/DDBJ databases">
        <authorList>
            <person name="Peiro R."/>
            <person name="Begona"/>
            <person name="Cbmso G."/>
            <person name="Lopez M."/>
            <person name="Gonzalez S."/>
            <person name="Sacristan E."/>
            <person name="Castillo E."/>
        </authorList>
    </citation>
    <scope>NUCLEOTIDE SEQUENCE [LARGE SCALE GENOMIC DNA]</scope>
</reference>
<evidence type="ECO:0000313" key="3">
    <source>
        <dbReference type="Proteomes" id="UP000289200"/>
    </source>
</evidence>
<dbReference type="Pfam" id="PF21834">
    <property type="entry name" value="DUF6894"/>
    <property type="match status" value="1"/>
</dbReference>
<dbReference type="Proteomes" id="UP000289200">
    <property type="component" value="Unassembled WGS sequence"/>
</dbReference>
<protein>
    <recommendedName>
        <fullName evidence="1">DUF6894 domain-containing protein</fullName>
    </recommendedName>
</protein>
<sequence>MPTFFFNLIHRGGVTLDPDGTTLPDEPAARLHAEGVARELMQHREAATRFWRLRVCDDERRLLFEVPFVEIDPTLLHLPLHLREAMRDVVVGAASLGNAIHDVRFSIRQLRGTMARADGLPYLVALDGRTLPDRPAT</sequence>
<keyword evidence="3" id="KW-1185">Reference proteome</keyword>